<keyword evidence="1" id="KW-0677">Repeat</keyword>
<organism evidence="3 4">
    <name type="scientific">Acanthopleuribacter pedis</name>
    <dbReference type="NCBI Taxonomy" id="442870"/>
    <lineage>
        <taxon>Bacteria</taxon>
        <taxon>Pseudomonadati</taxon>
        <taxon>Acidobacteriota</taxon>
        <taxon>Holophagae</taxon>
        <taxon>Acanthopleuribacterales</taxon>
        <taxon>Acanthopleuribacteraceae</taxon>
        <taxon>Acanthopleuribacter</taxon>
    </lineage>
</organism>
<gene>
    <name evidence="3" type="ORF">J3U88_31810</name>
</gene>
<evidence type="ECO:0000313" key="3">
    <source>
        <dbReference type="EMBL" id="MBO1323093.1"/>
    </source>
</evidence>
<name>A0A8J7QSR9_9BACT</name>
<keyword evidence="4" id="KW-1185">Reference proteome</keyword>
<dbReference type="SUPFAM" id="SSF48239">
    <property type="entry name" value="Terpenoid cyclases/Protein prenyltransferases"/>
    <property type="match status" value="1"/>
</dbReference>
<dbReference type="RefSeq" id="WP_207863065.1">
    <property type="nucleotide sequence ID" value="NZ_JAFREP010000049.1"/>
</dbReference>
<dbReference type="GO" id="GO:0003824">
    <property type="term" value="F:catalytic activity"/>
    <property type="evidence" value="ECO:0007669"/>
    <property type="project" value="InterPro"/>
</dbReference>
<accession>A0A8J7QSR9</accession>
<dbReference type="Proteomes" id="UP000664417">
    <property type="component" value="Unassembled WGS sequence"/>
</dbReference>
<dbReference type="Pfam" id="PF00432">
    <property type="entry name" value="Prenyltrans"/>
    <property type="match status" value="3"/>
</dbReference>
<dbReference type="AlphaFoldDB" id="A0A8J7QSR9"/>
<feature type="domain" description="Prenyltransferase alpha-alpha toroid" evidence="2">
    <location>
        <begin position="23"/>
        <end position="58"/>
    </location>
</feature>
<evidence type="ECO:0000259" key="2">
    <source>
        <dbReference type="Pfam" id="PF00432"/>
    </source>
</evidence>
<comment type="caution">
    <text evidence="3">The sequence shown here is derived from an EMBL/GenBank/DDBJ whole genome shotgun (WGS) entry which is preliminary data.</text>
</comment>
<evidence type="ECO:0000256" key="1">
    <source>
        <dbReference type="ARBA" id="ARBA00022737"/>
    </source>
</evidence>
<reference evidence="3" key="1">
    <citation type="submission" date="2021-03" db="EMBL/GenBank/DDBJ databases">
        <authorList>
            <person name="Wang G."/>
        </authorList>
    </citation>
    <scope>NUCLEOTIDE SEQUENCE</scope>
    <source>
        <strain evidence="3">KCTC 12899</strain>
    </source>
</reference>
<feature type="domain" description="Prenyltransferase alpha-alpha toroid" evidence="2">
    <location>
        <begin position="98"/>
        <end position="168"/>
    </location>
</feature>
<protein>
    <recommendedName>
        <fullName evidence="2">Prenyltransferase alpha-alpha toroid domain-containing protein</fullName>
    </recommendedName>
</protein>
<sequence>MLQTARLAPRLLSDAASLVAEFTHAHHHQAGGFADRAGDCDLYYTVFGLGNLLALQETVPAEALVGYLQSFGSGEDLDLIHRCALIRAWAGLGDVPAQHHDALAAGLERYRSADGGFNETPDEATGSAYGAFLAVGAYQDLNRETPHADRILASVDALRTQDGGFGNYRDLPMGTTPAFSAAENVKRALGQPLRPEDGDWLLNQRQHGGFLAVPGAPMPDLLSTAVALFALTALGVSLEVIREPCLDYIDSLWVNRGAFYGNWGDDILDCEYTFYGLLALGCLAL</sequence>
<feature type="domain" description="Prenyltransferase alpha-alpha toroid" evidence="2">
    <location>
        <begin position="201"/>
        <end position="266"/>
    </location>
</feature>
<dbReference type="EMBL" id="JAFREP010000049">
    <property type="protein sequence ID" value="MBO1323093.1"/>
    <property type="molecule type" value="Genomic_DNA"/>
</dbReference>
<proteinExistence type="predicted"/>
<dbReference type="InterPro" id="IPR001330">
    <property type="entry name" value="Prenyltrans"/>
</dbReference>
<evidence type="ECO:0000313" key="4">
    <source>
        <dbReference type="Proteomes" id="UP000664417"/>
    </source>
</evidence>
<dbReference type="InterPro" id="IPR008930">
    <property type="entry name" value="Terpenoid_cyclase/PrenylTrfase"/>
</dbReference>
<dbReference type="Gene3D" id="1.50.10.20">
    <property type="match status" value="1"/>
</dbReference>